<dbReference type="Pfam" id="PF23140">
    <property type="entry name" value="Gp80"/>
    <property type="match status" value="1"/>
</dbReference>
<keyword evidence="2" id="KW-1185">Reference proteome</keyword>
<comment type="caution">
    <text evidence="1">The sequence shown here is derived from an EMBL/GenBank/DDBJ whole genome shotgun (WGS) entry which is preliminary data.</text>
</comment>
<dbReference type="InterPro" id="IPR056908">
    <property type="entry name" value="Gp80-like"/>
</dbReference>
<name>A0A7Y6F4X7_9ACTN</name>
<protein>
    <submittedName>
        <fullName evidence="1">Uncharacterized protein</fullName>
    </submittedName>
</protein>
<dbReference type="AlphaFoldDB" id="A0A7Y6F4X7"/>
<reference evidence="1 2" key="1">
    <citation type="submission" date="2020-03" db="EMBL/GenBank/DDBJ databases">
        <title>Complete genome sequence of sixteen Streptomyces strains facilitates identification of candidate genes involved in plant growth-promotion in grain legumes and cereals.</title>
        <authorList>
            <person name="Gopalakrishnan S."/>
            <person name="Thakur V."/>
            <person name="Saxena R."/>
            <person name="Vadlamudi S."/>
            <person name="Purohit S."/>
            <person name="Kumar V."/>
            <person name="Rathore A."/>
            <person name="Chitikineni A."/>
            <person name="Varshney R.K."/>
        </authorList>
    </citation>
    <scope>NUCLEOTIDE SEQUENCE [LARGE SCALE GENOMIC DNA]</scope>
    <source>
        <strain evidence="1 2">KAI-180</strain>
    </source>
</reference>
<dbReference type="EMBL" id="JAANNT010000035">
    <property type="protein sequence ID" value="NUV31952.1"/>
    <property type="molecule type" value="Genomic_DNA"/>
</dbReference>
<gene>
    <name evidence="1" type="ORF">G6W59_27295</name>
</gene>
<dbReference type="Proteomes" id="UP000540128">
    <property type="component" value="Unassembled WGS sequence"/>
</dbReference>
<evidence type="ECO:0000313" key="2">
    <source>
        <dbReference type="Proteomes" id="UP000540128"/>
    </source>
</evidence>
<accession>A0A7Y6F4X7</accession>
<sequence length="127" mass="12884">MADNLTNTGENRCLDWLMGTATTAPTLPLRVALVTANGTDAAAGTEVTGGSYARKNLTVAAAVNGATSNSADLVWTGMPAATVVGVEVWDSAGSAVRLWYGPLGTTRTLLAGDELRIVAGALSFSLA</sequence>
<proteinExistence type="predicted"/>
<organism evidence="1 2">
    <name type="scientific">Streptomyces odorifer</name>
    <dbReference type="NCBI Taxonomy" id="53450"/>
    <lineage>
        <taxon>Bacteria</taxon>
        <taxon>Bacillati</taxon>
        <taxon>Actinomycetota</taxon>
        <taxon>Actinomycetes</taxon>
        <taxon>Kitasatosporales</taxon>
        <taxon>Streptomycetaceae</taxon>
        <taxon>Streptomyces</taxon>
        <taxon>Streptomyces albidoflavus group</taxon>
    </lineage>
</organism>
<dbReference type="RefSeq" id="WP_191835125.1">
    <property type="nucleotide sequence ID" value="NZ_JAANNT010000035.1"/>
</dbReference>
<evidence type="ECO:0000313" key="1">
    <source>
        <dbReference type="EMBL" id="NUV31952.1"/>
    </source>
</evidence>